<evidence type="ECO:0000313" key="4">
    <source>
        <dbReference type="EMBL" id="KAL3397224.1"/>
    </source>
</evidence>
<feature type="signal peptide" evidence="3">
    <location>
        <begin position="1"/>
        <end position="19"/>
    </location>
</feature>
<gene>
    <name evidence="4" type="ORF">TKK_009240</name>
</gene>
<evidence type="ECO:0000256" key="3">
    <source>
        <dbReference type="SAM" id="SignalP"/>
    </source>
</evidence>
<reference evidence="4 5" key="1">
    <citation type="journal article" date="2024" name="bioRxiv">
        <title>A reference genome for Trichogramma kaykai: A tiny desert-dwelling parasitoid wasp with competing sex-ratio distorters.</title>
        <authorList>
            <person name="Culotta J."/>
            <person name="Lindsey A.R."/>
        </authorList>
    </citation>
    <scope>NUCLEOTIDE SEQUENCE [LARGE SCALE GENOMIC DNA]</scope>
    <source>
        <strain evidence="4 5">KSX58</strain>
    </source>
</reference>
<feature type="transmembrane region" description="Helical" evidence="2">
    <location>
        <begin position="125"/>
        <end position="148"/>
    </location>
</feature>
<feature type="chain" id="PRO_5044877613" description="Osiris 20" evidence="3">
    <location>
        <begin position="20"/>
        <end position="286"/>
    </location>
</feature>
<evidence type="ECO:0008006" key="6">
    <source>
        <dbReference type="Google" id="ProtNLM"/>
    </source>
</evidence>
<evidence type="ECO:0000256" key="2">
    <source>
        <dbReference type="SAM" id="Phobius"/>
    </source>
</evidence>
<dbReference type="Pfam" id="PF07898">
    <property type="entry name" value="DUF1676"/>
    <property type="match status" value="1"/>
</dbReference>
<organism evidence="4 5">
    <name type="scientific">Trichogramma kaykai</name>
    <dbReference type="NCBI Taxonomy" id="54128"/>
    <lineage>
        <taxon>Eukaryota</taxon>
        <taxon>Metazoa</taxon>
        <taxon>Ecdysozoa</taxon>
        <taxon>Arthropoda</taxon>
        <taxon>Hexapoda</taxon>
        <taxon>Insecta</taxon>
        <taxon>Pterygota</taxon>
        <taxon>Neoptera</taxon>
        <taxon>Endopterygota</taxon>
        <taxon>Hymenoptera</taxon>
        <taxon>Apocrita</taxon>
        <taxon>Proctotrupomorpha</taxon>
        <taxon>Chalcidoidea</taxon>
        <taxon>Trichogrammatidae</taxon>
        <taxon>Trichogramma</taxon>
    </lineage>
</organism>
<dbReference type="InterPro" id="IPR012464">
    <property type="entry name" value="DUF1676"/>
</dbReference>
<sequence>MRFIAVIGFVGLVIATTLADDFLTRSLNDCVEADSWTSCLKREMLGYLDERLGTKTEARSLDSVDEALLSRYFKYFKSFEYGVDLPVLDARLKYRPARSLTDLDVEFKNNEVATAQARGLLKKKLLLPVLLLLKLKLKALMPIFVAIIGLKAMKALVLSKLAILLVVGFIAFQFFKKGGMAAPMGVTMEPTPPVPAYGLPPISTTTSGYEPVNAWDGSGPYSRVWTPSSGSSPLEPQNLAYNYYTGSSSSNSYNSPSSSGSSSGSGLPASSLSSSSTSSSGASSSF</sequence>
<keyword evidence="2" id="KW-0812">Transmembrane</keyword>
<dbReference type="PANTHER" id="PTHR21879">
    <property type="entry name" value="FI03362P-RELATED-RELATED"/>
    <property type="match status" value="1"/>
</dbReference>
<keyword evidence="5" id="KW-1185">Reference proteome</keyword>
<dbReference type="Proteomes" id="UP001627154">
    <property type="component" value="Unassembled WGS sequence"/>
</dbReference>
<keyword evidence="2" id="KW-0472">Membrane</keyword>
<accession>A0ABD2WVV0</accession>
<comment type="caution">
    <text evidence="4">The sequence shown here is derived from an EMBL/GenBank/DDBJ whole genome shotgun (WGS) entry which is preliminary data.</text>
</comment>
<name>A0ABD2WVV0_9HYME</name>
<keyword evidence="3" id="KW-0732">Signal</keyword>
<keyword evidence="2" id="KW-1133">Transmembrane helix</keyword>
<protein>
    <recommendedName>
        <fullName evidence="6">Osiris 20</fullName>
    </recommendedName>
</protein>
<feature type="transmembrane region" description="Helical" evidence="2">
    <location>
        <begin position="155"/>
        <end position="175"/>
    </location>
</feature>
<dbReference type="EMBL" id="JBJJXI010000067">
    <property type="protein sequence ID" value="KAL3397224.1"/>
    <property type="molecule type" value="Genomic_DNA"/>
</dbReference>
<evidence type="ECO:0000256" key="1">
    <source>
        <dbReference type="SAM" id="MobiDB-lite"/>
    </source>
</evidence>
<evidence type="ECO:0000313" key="5">
    <source>
        <dbReference type="Proteomes" id="UP001627154"/>
    </source>
</evidence>
<dbReference type="PANTHER" id="PTHR21879:SF2">
    <property type="entry name" value="OSIRIS 20"/>
    <property type="match status" value="1"/>
</dbReference>
<dbReference type="AlphaFoldDB" id="A0ABD2WVV0"/>
<proteinExistence type="predicted"/>
<feature type="region of interest" description="Disordered" evidence="1">
    <location>
        <begin position="247"/>
        <end position="286"/>
    </location>
</feature>